<evidence type="ECO:0000313" key="2">
    <source>
        <dbReference type="Proteomes" id="UP001172681"/>
    </source>
</evidence>
<proteinExistence type="predicted"/>
<dbReference type="Proteomes" id="UP001172681">
    <property type="component" value="Unassembled WGS sequence"/>
</dbReference>
<gene>
    <name evidence="1" type="ORF">H2204_009289</name>
</gene>
<sequence>MTDQIVPTRVNVVESQVKLVLLQQTPTFASEQSPPNGKQFSPVGRDEVAEVTDAVVLVGATGLAEELLDESSSETQVRDVESQVKLVLLQQTPTFMSEQSPPNGKQFSPVARDEVVALLVNEGVVLV</sequence>
<comment type="caution">
    <text evidence="1">The sequence shown here is derived from an EMBL/GenBank/DDBJ whole genome shotgun (WGS) entry which is preliminary data.</text>
</comment>
<evidence type="ECO:0000313" key="1">
    <source>
        <dbReference type="EMBL" id="KAJ9628314.1"/>
    </source>
</evidence>
<dbReference type="AlphaFoldDB" id="A0AA39CW13"/>
<accession>A0AA39CW13</accession>
<protein>
    <submittedName>
        <fullName evidence="1">Uncharacterized protein</fullName>
    </submittedName>
</protein>
<reference evidence="1" key="1">
    <citation type="submission" date="2022-10" db="EMBL/GenBank/DDBJ databases">
        <title>Culturing micro-colonial fungi from biological soil crusts in the Mojave desert and describing Neophaeococcomyces mojavensis, and introducing the new genera and species Taxawa tesnikishii.</title>
        <authorList>
            <person name="Kurbessoian T."/>
            <person name="Stajich J.E."/>
        </authorList>
    </citation>
    <scope>NUCLEOTIDE SEQUENCE</scope>
    <source>
        <strain evidence="1">TK_35</strain>
    </source>
</reference>
<organism evidence="1 2">
    <name type="scientific">Knufia peltigerae</name>
    <dbReference type="NCBI Taxonomy" id="1002370"/>
    <lineage>
        <taxon>Eukaryota</taxon>
        <taxon>Fungi</taxon>
        <taxon>Dikarya</taxon>
        <taxon>Ascomycota</taxon>
        <taxon>Pezizomycotina</taxon>
        <taxon>Eurotiomycetes</taxon>
        <taxon>Chaetothyriomycetidae</taxon>
        <taxon>Chaetothyriales</taxon>
        <taxon>Trichomeriaceae</taxon>
        <taxon>Knufia</taxon>
    </lineage>
</organism>
<keyword evidence="2" id="KW-1185">Reference proteome</keyword>
<dbReference type="EMBL" id="JAPDRN010000072">
    <property type="protein sequence ID" value="KAJ9628314.1"/>
    <property type="molecule type" value="Genomic_DNA"/>
</dbReference>
<name>A0AA39CW13_9EURO</name>